<dbReference type="InterPro" id="IPR001650">
    <property type="entry name" value="Helicase_C-like"/>
</dbReference>
<sequence length="1411" mass="159103">MESENERPQERRALVARLYQEELFKRGKEGNTIACIETGTGKTMIAAMLIEHMMAAEQIKPLAQRRLAIFAVPLVPLVHQQATFIDANTEANVEILCGEIETECSTRKWWDDNIDRGVDVVVCTAQVFLNALSHAYLSLSSVNLIVFDEAHHVVGDDVYRRIMDHYRLLLPRVRPKIFGMTASPLLTSTKSLEVASSRLESILDSKIFALSPEAREELSIVSNHPTELVIEYDRAPNWADISSRVAPAVRTRLVAEFQGKHKDFEKLLGGMDWHWEELGPAFSDLAWLSSKQDILGKAAIKEHYARVMETTDLVNPQFDDTSRAAQLRDSAYFRRQVVNFLDDIPVPDIIELHEGNASPKLLRFIQALECFKPHAKEFCGMIFTGRRVTAIALQMLIERSPSLSSWIHSEALVGHSGGGMAASFGVAGQGMTWEQQNDVLMRFRRRDPTNLVIATSVLEEGLDITPVNCVIRFDLPNHHVGYVQSRGRARAQDSTYLLFAEKHNKAHLSVIKGVIKAESDLQQWLRAQPDDRKMPWGERQDEARLEREAFLHDERSGLLQQRLVIESTGACVFPIDTVAILAHYVALLRTDEFCATRPHYEMQDNGCQHGLRFKAKLHLPANSPLTLIEGPLTRSKKAARRLAAFEAVHQLHQLSELDDHLAPKQRPKTFPEVTAALHYNLKGIGEIVDGVTPKNTLSFAPKLPPVFDTPGIKVEASVDVYRSELDFPGVDDAGEAFHPLALITKSALPCSEMAPITFASYQGQPSCELPILGQAQSMRLGEQQLLHARIYTLRLLALISSRLLEGKEMPYLILPLDKETREIDWQAIDAASEGSAISKVPRHPEEHWVLDKLVLDSPRVGSGARAFRALKVDHDKTPLSKIPGREGEEGAATTYWDDAVARKMRQENVDADNMSPSDDQPLIEAVRLAQRLDNYLVPMQRRAKSTTASPDYLIPQLTWQHSITASVFESARMVPSYLAGLEHALNARELNEHLFSLRLDPTQTSTALTAPSAGLPYNNQRLEFLGDVFLKAISCAYVFARSDKRLEGHLHLDAREVLSNSSLVEKTKDFQLGTVLCTRSFTRRNWCPPLLEATNREPIDPTERLNHVSPKMLADIVESLIGAAVSTTSGTSEDGLWLNVDLGLFACVRLGILPSEIKSIDDIAKRWREQVEPKAIAERWNQRPHRERLKRLEEIWGHHFNMPHLALEALTHPGHLNSALPSYQRLEFLGDGLLDLFIDAWLFKRFTHFDEGELTAFKGMLVSNKALSALCEATKLYKYLQTDFQPSLMSAIQATTAELKYARERVDRYVEQRGHTGDDEAKKQPKPALHYWIGRPALKALADIVEASLGAVFVDSGFCFQTAWRMFSRVYMPWYERYATVEAYEQRLLIEEQKRQEGLARRAEKTSRMEE</sequence>
<dbReference type="CDD" id="cd18034">
    <property type="entry name" value="DEXHc_dicer"/>
    <property type="match status" value="1"/>
</dbReference>
<dbReference type="InterPro" id="IPR000999">
    <property type="entry name" value="RNase_III_dom"/>
</dbReference>
<evidence type="ECO:0008006" key="13">
    <source>
        <dbReference type="Google" id="ProtNLM"/>
    </source>
</evidence>
<dbReference type="InterPro" id="IPR005034">
    <property type="entry name" value="Dicer_dimerisation"/>
</dbReference>
<dbReference type="Pfam" id="PF03368">
    <property type="entry name" value="Dicer_dimer"/>
    <property type="match status" value="1"/>
</dbReference>
<dbReference type="CDD" id="cd00593">
    <property type="entry name" value="RIBOc"/>
    <property type="match status" value="2"/>
</dbReference>
<dbReference type="SMART" id="SM00535">
    <property type="entry name" value="RIBOc"/>
    <property type="match status" value="2"/>
</dbReference>
<feature type="domain" description="Dicer dsRNA-binding fold" evidence="10">
    <location>
        <begin position="577"/>
        <end position="671"/>
    </location>
</feature>
<feature type="domain" description="Helicase C-terminal" evidence="9">
    <location>
        <begin position="363"/>
        <end position="551"/>
    </location>
</feature>
<proteinExistence type="inferred from homology"/>
<dbReference type="InterPro" id="IPR014001">
    <property type="entry name" value="Helicase_ATP-bd"/>
</dbReference>
<dbReference type="PANTHER" id="PTHR14950">
    <property type="entry name" value="DICER-RELATED"/>
    <property type="match status" value="1"/>
</dbReference>
<evidence type="ECO:0000256" key="5">
    <source>
        <dbReference type="ARBA" id="ARBA00022840"/>
    </source>
</evidence>
<dbReference type="GO" id="GO:0004525">
    <property type="term" value="F:ribonuclease III activity"/>
    <property type="evidence" value="ECO:0007669"/>
    <property type="project" value="InterPro"/>
</dbReference>
<evidence type="ECO:0000256" key="3">
    <source>
        <dbReference type="ARBA" id="ARBA00022801"/>
    </source>
</evidence>
<dbReference type="SUPFAM" id="SSF69065">
    <property type="entry name" value="RNase III domain-like"/>
    <property type="match status" value="2"/>
</dbReference>
<keyword evidence="6" id="KW-0694">RNA-binding</keyword>
<comment type="similarity">
    <text evidence="6">Belongs to the helicase family. Dicer subfamily.</text>
</comment>
<dbReference type="PROSITE" id="PS51194">
    <property type="entry name" value="HELICASE_CTER"/>
    <property type="match status" value="1"/>
</dbReference>
<feature type="domain" description="Helicase ATP-binding" evidence="8">
    <location>
        <begin position="23"/>
        <end position="202"/>
    </location>
</feature>
<dbReference type="OrthoDB" id="416741at2759"/>
<protein>
    <recommendedName>
        <fullName evidence="13">P-loop containing nucleoside triphosphate hydrolase protein</fullName>
    </recommendedName>
</protein>
<dbReference type="PROSITE" id="PS51192">
    <property type="entry name" value="HELICASE_ATP_BIND_1"/>
    <property type="match status" value="1"/>
</dbReference>
<evidence type="ECO:0000256" key="1">
    <source>
        <dbReference type="ARBA" id="ARBA00022737"/>
    </source>
</evidence>
<evidence type="ECO:0000313" key="11">
    <source>
        <dbReference type="EMBL" id="PWN27319.1"/>
    </source>
</evidence>
<dbReference type="PROSITE" id="PS00517">
    <property type="entry name" value="RNASE_3_1"/>
    <property type="match status" value="1"/>
</dbReference>
<dbReference type="InterPro" id="IPR036389">
    <property type="entry name" value="RNase_III_sf"/>
</dbReference>
<dbReference type="RefSeq" id="XP_025361931.1">
    <property type="nucleotide sequence ID" value="XM_025509199.1"/>
</dbReference>
<evidence type="ECO:0000313" key="12">
    <source>
        <dbReference type="Proteomes" id="UP000245884"/>
    </source>
</evidence>
<keyword evidence="2" id="KW-0547">Nucleotide-binding</keyword>
<dbReference type="Pfam" id="PF00271">
    <property type="entry name" value="Helicase_C"/>
    <property type="match status" value="1"/>
</dbReference>
<evidence type="ECO:0000256" key="2">
    <source>
        <dbReference type="ARBA" id="ARBA00022741"/>
    </source>
</evidence>
<reference evidence="11 12" key="1">
    <citation type="journal article" date="2018" name="Mol. Biol. Evol.">
        <title>Broad Genomic Sampling Reveals a Smut Pathogenic Ancestry of the Fungal Clade Ustilaginomycotina.</title>
        <authorList>
            <person name="Kijpornyongpan T."/>
            <person name="Mondo S.J."/>
            <person name="Barry K."/>
            <person name="Sandor L."/>
            <person name="Lee J."/>
            <person name="Lipzen A."/>
            <person name="Pangilinan J."/>
            <person name="LaButti K."/>
            <person name="Hainaut M."/>
            <person name="Henrissat B."/>
            <person name="Grigoriev I.V."/>
            <person name="Spatafora J.W."/>
            <person name="Aime M.C."/>
        </authorList>
    </citation>
    <scope>NUCLEOTIDE SEQUENCE [LARGE SCALE GENOMIC DNA]</scope>
    <source>
        <strain evidence="11 12">MCA 5214</strain>
    </source>
</reference>
<evidence type="ECO:0000259" key="7">
    <source>
        <dbReference type="PROSITE" id="PS50142"/>
    </source>
</evidence>
<dbReference type="GO" id="GO:0004386">
    <property type="term" value="F:helicase activity"/>
    <property type="evidence" value="ECO:0007669"/>
    <property type="project" value="UniProtKB-KW"/>
</dbReference>
<feature type="domain" description="RNase III" evidence="7">
    <location>
        <begin position="1007"/>
        <end position="1129"/>
    </location>
</feature>
<dbReference type="EMBL" id="KZ819668">
    <property type="protein sequence ID" value="PWN27319.1"/>
    <property type="molecule type" value="Genomic_DNA"/>
</dbReference>
<dbReference type="SUPFAM" id="SSF52540">
    <property type="entry name" value="P-loop containing nucleoside triphosphate hydrolases"/>
    <property type="match status" value="1"/>
</dbReference>
<name>A0A316UPU5_9BASI</name>
<dbReference type="GO" id="GO:0005524">
    <property type="term" value="F:ATP binding"/>
    <property type="evidence" value="ECO:0007669"/>
    <property type="project" value="UniProtKB-KW"/>
</dbReference>
<organism evidence="11 12">
    <name type="scientific">Jaminaea rosea</name>
    <dbReference type="NCBI Taxonomy" id="1569628"/>
    <lineage>
        <taxon>Eukaryota</taxon>
        <taxon>Fungi</taxon>
        <taxon>Dikarya</taxon>
        <taxon>Basidiomycota</taxon>
        <taxon>Ustilaginomycotina</taxon>
        <taxon>Exobasidiomycetes</taxon>
        <taxon>Microstromatales</taxon>
        <taxon>Microstromatales incertae sedis</taxon>
        <taxon>Jaminaea</taxon>
    </lineage>
</organism>
<dbReference type="Gene3D" id="1.10.1520.10">
    <property type="entry name" value="Ribonuclease III domain"/>
    <property type="match status" value="2"/>
</dbReference>
<keyword evidence="1" id="KW-0677">Repeat</keyword>
<gene>
    <name evidence="11" type="ORF">BDZ90DRAFT_279680</name>
</gene>
<dbReference type="InterPro" id="IPR027417">
    <property type="entry name" value="P-loop_NTPase"/>
</dbReference>
<dbReference type="PROSITE" id="PS50142">
    <property type="entry name" value="RNASE_3_2"/>
    <property type="match status" value="2"/>
</dbReference>
<keyword evidence="12" id="KW-1185">Reference proteome</keyword>
<keyword evidence="5" id="KW-0067">ATP-binding</keyword>
<dbReference type="STRING" id="1569628.A0A316UPU5"/>
<dbReference type="InterPro" id="IPR038248">
    <property type="entry name" value="Dicer_dimer_sf"/>
</dbReference>
<dbReference type="GO" id="GO:0031047">
    <property type="term" value="P:regulatory ncRNA-mediated gene silencing"/>
    <property type="evidence" value="ECO:0007669"/>
    <property type="project" value="UniProtKB-ARBA"/>
</dbReference>
<dbReference type="Gene3D" id="3.40.50.300">
    <property type="entry name" value="P-loop containing nucleotide triphosphate hydrolases"/>
    <property type="match status" value="2"/>
</dbReference>
<dbReference type="SMART" id="SM00490">
    <property type="entry name" value="HELICc"/>
    <property type="match status" value="1"/>
</dbReference>
<dbReference type="SMART" id="SM00487">
    <property type="entry name" value="DEXDc"/>
    <property type="match status" value="1"/>
</dbReference>
<evidence type="ECO:0000256" key="6">
    <source>
        <dbReference type="PROSITE-ProRule" id="PRU00657"/>
    </source>
</evidence>
<dbReference type="GeneID" id="37031022"/>
<keyword evidence="3" id="KW-0378">Hydrolase</keyword>
<evidence type="ECO:0000259" key="9">
    <source>
        <dbReference type="PROSITE" id="PS51194"/>
    </source>
</evidence>
<dbReference type="PROSITE" id="PS51327">
    <property type="entry name" value="DICER_DSRBF"/>
    <property type="match status" value="1"/>
</dbReference>
<keyword evidence="4" id="KW-0347">Helicase</keyword>
<evidence type="ECO:0000259" key="8">
    <source>
        <dbReference type="PROSITE" id="PS51192"/>
    </source>
</evidence>
<accession>A0A316UPU5</accession>
<dbReference type="Pfam" id="PF00270">
    <property type="entry name" value="DEAD"/>
    <property type="match status" value="1"/>
</dbReference>
<evidence type="ECO:0000259" key="10">
    <source>
        <dbReference type="PROSITE" id="PS51327"/>
    </source>
</evidence>
<dbReference type="PANTHER" id="PTHR14950:SF37">
    <property type="entry name" value="ENDORIBONUCLEASE DICER"/>
    <property type="match status" value="1"/>
</dbReference>
<feature type="domain" description="RNase III" evidence="7">
    <location>
        <begin position="1189"/>
        <end position="1357"/>
    </location>
</feature>
<dbReference type="Proteomes" id="UP000245884">
    <property type="component" value="Unassembled WGS sequence"/>
</dbReference>
<dbReference type="GO" id="GO:0006396">
    <property type="term" value="P:RNA processing"/>
    <property type="evidence" value="ECO:0007669"/>
    <property type="project" value="InterPro"/>
</dbReference>
<dbReference type="Gene3D" id="3.30.160.380">
    <property type="entry name" value="Dicer dimerisation domain"/>
    <property type="match status" value="1"/>
</dbReference>
<dbReference type="InterPro" id="IPR011545">
    <property type="entry name" value="DEAD/DEAH_box_helicase_dom"/>
</dbReference>
<evidence type="ECO:0000256" key="4">
    <source>
        <dbReference type="ARBA" id="ARBA00022806"/>
    </source>
</evidence>
<dbReference type="Pfam" id="PF00636">
    <property type="entry name" value="Ribonuclease_3"/>
    <property type="match status" value="2"/>
</dbReference>
<dbReference type="GO" id="GO:0003723">
    <property type="term" value="F:RNA binding"/>
    <property type="evidence" value="ECO:0007669"/>
    <property type="project" value="UniProtKB-UniRule"/>
</dbReference>